<reference evidence="4" key="1">
    <citation type="submission" date="2022-11" db="UniProtKB">
        <authorList>
            <consortium name="WormBaseParasite"/>
        </authorList>
    </citation>
    <scope>IDENTIFICATION</scope>
</reference>
<evidence type="ECO:0000313" key="4">
    <source>
        <dbReference type="WBParaSite" id="PSAMB.scaffold3892size16512.g22893.t1"/>
    </source>
</evidence>
<dbReference type="Gene3D" id="2.60.40.3330">
    <property type="match status" value="1"/>
</dbReference>
<protein>
    <submittedName>
        <fullName evidence="4">Transthyretin-like protein 46</fullName>
    </submittedName>
</protein>
<keyword evidence="2" id="KW-0732">Signal</keyword>
<evidence type="ECO:0000313" key="3">
    <source>
        <dbReference type="Proteomes" id="UP000887566"/>
    </source>
</evidence>
<feature type="chain" id="PRO_5036918751" evidence="2">
    <location>
        <begin position="19"/>
        <end position="140"/>
    </location>
</feature>
<feature type="signal peptide" evidence="2">
    <location>
        <begin position="1"/>
        <end position="18"/>
    </location>
</feature>
<dbReference type="InterPro" id="IPR038479">
    <property type="entry name" value="Transthyretin-like_sf"/>
</dbReference>
<accession>A0A914WDW9</accession>
<keyword evidence="3" id="KW-1185">Reference proteome</keyword>
<dbReference type="WBParaSite" id="PSAMB.scaffold3892size16512.g22893.t1">
    <property type="protein sequence ID" value="PSAMB.scaffold3892size16512.g22893.t1"/>
    <property type="gene ID" value="PSAMB.scaffold3892size16512.g22893"/>
</dbReference>
<dbReference type="GO" id="GO:0009986">
    <property type="term" value="C:cell surface"/>
    <property type="evidence" value="ECO:0007669"/>
    <property type="project" value="InterPro"/>
</dbReference>
<sequence length="140" mass="15779">MNRTFLCVLVLFCPVSFAFRLQSVAVKGTIMCGEEPLANVQIKLVDEDDGPDPDDVLEHGFTNEDGSFYLSGSERELTNIDPILKVYHDCNDYGIPCERKWRIGIPDKYISEGRTPTVVFDMGFLNAEVELEGETRDCVH</sequence>
<proteinExistence type="inferred from homology"/>
<evidence type="ECO:0000256" key="1">
    <source>
        <dbReference type="ARBA" id="ARBA00010112"/>
    </source>
</evidence>
<name>A0A914WDW9_9BILA</name>
<evidence type="ECO:0000256" key="2">
    <source>
        <dbReference type="SAM" id="SignalP"/>
    </source>
</evidence>
<dbReference type="PANTHER" id="PTHR21700">
    <property type="entry name" value="TRANSTHYRETIN-LIKE FAMILY PROTEIN-RELATED"/>
    <property type="match status" value="1"/>
</dbReference>
<dbReference type="InterPro" id="IPR001534">
    <property type="entry name" value="Transthyretin-like"/>
</dbReference>
<dbReference type="Pfam" id="PF01060">
    <property type="entry name" value="TTR-52"/>
    <property type="match status" value="1"/>
</dbReference>
<organism evidence="3 4">
    <name type="scientific">Plectus sambesii</name>
    <dbReference type="NCBI Taxonomy" id="2011161"/>
    <lineage>
        <taxon>Eukaryota</taxon>
        <taxon>Metazoa</taxon>
        <taxon>Ecdysozoa</taxon>
        <taxon>Nematoda</taxon>
        <taxon>Chromadorea</taxon>
        <taxon>Plectida</taxon>
        <taxon>Plectina</taxon>
        <taxon>Plectoidea</taxon>
        <taxon>Plectidae</taxon>
        <taxon>Plectus</taxon>
    </lineage>
</organism>
<comment type="similarity">
    <text evidence="1">Belongs to the nematode transthyretin-like family.</text>
</comment>
<dbReference type="Proteomes" id="UP000887566">
    <property type="component" value="Unplaced"/>
</dbReference>
<dbReference type="AlphaFoldDB" id="A0A914WDW9"/>